<reference evidence="7 8" key="1">
    <citation type="submission" date="2016-12" db="EMBL/GenBank/DDBJ databases">
        <title>The genomes of Aspergillus section Nigri reveals drivers in fungal speciation.</title>
        <authorList>
            <consortium name="DOE Joint Genome Institute"/>
            <person name="Vesth T.C."/>
            <person name="Nybo J."/>
            <person name="Theobald S."/>
            <person name="Brandl J."/>
            <person name="Frisvad J.C."/>
            <person name="Nielsen K.F."/>
            <person name="Lyhne E.K."/>
            <person name="Kogle M.E."/>
            <person name="Kuo A."/>
            <person name="Riley R."/>
            <person name="Clum A."/>
            <person name="Nolan M."/>
            <person name="Lipzen A."/>
            <person name="Salamov A."/>
            <person name="Henrissat B."/>
            <person name="Wiebenga A."/>
            <person name="De Vries R.P."/>
            <person name="Grigoriev I.V."/>
            <person name="Mortensen U.H."/>
            <person name="Andersen M.R."/>
            <person name="Baker S.E."/>
        </authorList>
    </citation>
    <scope>NUCLEOTIDE SEQUENCE [LARGE SCALE GENOMIC DNA]</scope>
    <source>
        <strain evidence="7 8">CBS 115572</strain>
    </source>
</reference>
<dbReference type="PANTHER" id="PTHR48050:SF27">
    <property type="entry name" value="GLUCOSYLTRANSFERASE, PUTATIVE (AFU_ORTHOLOGUE AFUA_7G04880)-RELATED"/>
    <property type="match status" value="1"/>
</dbReference>
<evidence type="ECO:0000256" key="3">
    <source>
        <dbReference type="ARBA" id="ARBA00023098"/>
    </source>
</evidence>
<comment type="caution">
    <text evidence="7">The sequence shown here is derived from an EMBL/GenBank/DDBJ whole genome shotgun (WGS) entry which is preliminary data.</text>
</comment>
<dbReference type="InterPro" id="IPR010610">
    <property type="entry name" value="EryCIII-like_C"/>
</dbReference>
<dbReference type="SUPFAM" id="SSF53756">
    <property type="entry name" value="UDP-Glycosyltransferase/glycogen phosphorylase"/>
    <property type="match status" value="1"/>
</dbReference>
<dbReference type="GeneID" id="37117118"/>
<dbReference type="AlphaFoldDB" id="A0A317WZC7"/>
<dbReference type="OrthoDB" id="5835829at2759"/>
<dbReference type="InterPro" id="IPR002213">
    <property type="entry name" value="UDP_glucos_trans"/>
</dbReference>
<dbReference type="InterPro" id="IPR050426">
    <property type="entry name" value="Glycosyltransferase_28"/>
</dbReference>
<dbReference type="FunFam" id="3.40.50.2000:FF:000100">
    <property type="entry name" value="Glycosyltransferase family 1 protein"/>
    <property type="match status" value="1"/>
</dbReference>
<evidence type="ECO:0000313" key="7">
    <source>
        <dbReference type="EMBL" id="PWY91734.1"/>
    </source>
</evidence>
<comment type="subcellular location">
    <subcellularLocation>
        <location evidence="1">Endomembrane system</location>
        <topology evidence="1">Peripheral membrane protein</topology>
    </subcellularLocation>
</comment>
<name>A0A317WZC7_9EURO</name>
<sequence length="849" mass="92422">MELPSQHGHGHAASVDEQAPPLYSPYVDDRLVVESADVQADGRVNVDLDSKFARTLAKVIELQQEDLQNPPPDYLWRQSVQDQAVGCEIQLNIVIQIVGSRGDVQPFIALGNALQNYGHRVRIATHDVFADFVTQSGLEFYPIGGDPAELMAFMVKNPGLIPKMEGLRAGEIQKKRAMVAEMLEGCWKSCLEDDPVTKAPIVADAIIANPPSFAHIHCAQALSIPVHLMFTMPWTSTKAFPHPLANLSSSDMNPRTANWVSYGVVEWLTWQGLGDVINQWRASIDLEPVSATEGPRLAETLKVPFTYCWSPALVPKPQDWPANIGYYSMDVCGFFFREPPTYKPPPELQKFLDSGPPPVYIGFGSIVIECPQKMTDIILGAVARTGVRAIISRGWSKLGGAPSPNIYYIDDCPHEWLFQHVAAVVHHGGAGTTACGLVNGRPTIVVPFFGDQPFWGHMVARAGAGSRPIPYASLNAQVLADAIMFCLTPAVAHSARDLALKMQYEAGVAAAVQSFHRHLPLKKMRCSLIPSQPAVWSYTRSKQPINLSKAAAQILIDNGKIDAGHVRCHDINPIYIENRRWDPVTGIISASTSTGSEMIKSTAAMLYDPYKEYTRGRSGKSPRARTERDLSPLSLASSSNSSKRPEAERQPSGPGTTVTQANSDPSKSSLSTAGSMVGASLKGFGKFTGAYFKGVVVDIPHAAAEGFRQVPRLYGEEPKDYGTVRDWKSGATMGGRNFVDGMTGGFKGFFTEPVKGAREDGALGAVKGFAKGTIGLATKVPSAGIGLVAYPFHGIAKTIETAVRSKTRKAIVNARLKEGYELTRQLHLSEDEQQDLLRRFQLLTHRLDA</sequence>
<dbReference type="CDD" id="cd03784">
    <property type="entry name" value="GT1_Gtf-like"/>
    <property type="match status" value="1"/>
</dbReference>
<feature type="compositionally biased region" description="Low complexity" evidence="4">
    <location>
        <begin position="631"/>
        <end position="642"/>
    </location>
</feature>
<feature type="region of interest" description="Disordered" evidence="4">
    <location>
        <begin position="1"/>
        <end position="21"/>
    </location>
</feature>
<feature type="compositionally biased region" description="Polar residues" evidence="4">
    <location>
        <begin position="653"/>
        <end position="672"/>
    </location>
</feature>
<feature type="domain" description="Glycosyltransferase family 28 N-terminal" evidence="5">
    <location>
        <begin position="93"/>
        <end position="241"/>
    </location>
</feature>
<keyword evidence="8" id="KW-1185">Reference proteome</keyword>
<evidence type="ECO:0000313" key="8">
    <source>
        <dbReference type="Proteomes" id="UP000246702"/>
    </source>
</evidence>
<protein>
    <submittedName>
        <fullName evidence="7">UDP-Glycosyltransferase/glycogen phosphorylase</fullName>
    </submittedName>
</protein>
<keyword evidence="2 7" id="KW-0808">Transferase</keyword>
<keyword evidence="3" id="KW-0443">Lipid metabolism</keyword>
<dbReference type="Pfam" id="PF03033">
    <property type="entry name" value="Glyco_transf_28"/>
    <property type="match status" value="1"/>
</dbReference>
<gene>
    <name evidence="7" type="ORF">BO94DRAFT_573567</name>
</gene>
<evidence type="ECO:0000259" key="5">
    <source>
        <dbReference type="Pfam" id="PF03033"/>
    </source>
</evidence>
<proteinExistence type="predicted"/>
<evidence type="ECO:0000256" key="1">
    <source>
        <dbReference type="ARBA" id="ARBA00004184"/>
    </source>
</evidence>
<feature type="region of interest" description="Disordered" evidence="4">
    <location>
        <begin position="614"/>
        <end position="672"/>
    </location>
</feature>
<dbReference type="GO" id="GO:0005975">
    <property type="term" value="P:carbohydrate metabolic process"/>
    <property type="evidence" value="ECO:0007669"/>
    <property type="project" value="InterPro"/>
</dbReference>
<dbReference type="GO" id="GO:0016906">
    <property type="term" value="F:sterol 3-beta-glucosyltransferase activity"/>
    <property type="evidence" value="ECO:0007669"/>
    <property type="project" value="UniProtKB-ARBA"/>
</dbReference>
<evidence type="ECO:0000256" key="2">
    <source>
        <dbReference type="ARBA" id="ARBA00022679"/>
    </source>
</evidence>
<accession>A0A317WZC7</accession>
<dbReference type="PANTHER" id="PTHR48050">
    <property type="entry name" value="STEROL 3-BETA-GLUCOSYLTRANSFERASE"/>
    <property type="match status" value="1"/>
</dbReference>
<dbReference type="FunFam" id="3.40.50.2000:FF:000009">
    <property type="entry name" value="Sterol 3-beta-glucosyltransferase UGT80A2"/>
    <property type="match status" value="1"/>
</dbReference>
<dbReference type="InterPro" id="IPR004276">
    <property type="entry name" value="GlycoTrans_28_N"/>
</dbReference>
<evidence type="ECO:0000256" key="4">
    <source>
        <dbReference type="SAM" id="MobiDB-lite"/>
    </source>
</evidence>
<dbReference type="GO" id="GO:0006629">
    <property type="term" value="P:lipid metabolic process"/>
    <property type="evidence" value="ECO:0007669"/>
    <property type="project" value="UniProtKB-KW"/>
</dbReference>
<dbReference type="Gene3D" id="3.40.50.2000">
    <property type="entry name" value="Glycogen Phosphorylase B"/>
    <property type="match status" value="2"/>
</dbReference>
<dbReference type="GO" id="GO:0012505">
    <property type="term" value="C:endomembrane system"/>
    <property type="evidence" value="ECO:0007669"/>
    <property type="project" value="UniProtKB-SubCell"/>
</dbReference>
<dbReference type="Proteomes" id="UP000246702">
    <property type="component" value="Unassembled WGS sequence"/>
</dbReference>
<dbReference type="Pfam" id="PF06722">
    <property type="entry name" value="EryCIII-like_C"/>
    <property type="match status" value="1"/>
</dbReference>
<dbReference type="RefSeq" id="XP_025469462.1">
    <property type="nucleotide sequence ID" value="XM_025614975.1"/>
</dbReference>
<dbReference type="EMBL" id="MSFK01000008">
    <property type="protein sequence ID" value="PWY91734.1"/>
    <property type="molecule type" value="Genomic_DNA"/>
</dbReference>
<feature type="domain" description="Erythromycin biosynthesis protein CIII-like C-terminal" evidence="6">
    <location>
        <begin position="401"/>
        <end position="487"/>
    </location>
</feature>
<evidence type="ECO:0000259" key="6">
    <source>
        <dbReference type="Pfam" id="PF06722"/>
    </source>
</evidence>
<organism evidence="7 8">
    <name type="scientific">Aspergillus sclerotioniger CBS 115572</name>
    <dbReference type="NCBI Taxonomy" id="1450535"/>
    <lineage>
        <taxon>Eukaryota</taxon>
        <taxon>Fungi</taxon>
        <taxon>Dikarya</taxon>
        <taxon>Ascomycota</taxon>
        <taxon>Pezizomycotina</taxon>
        <taxon>Eurotiomycetes</taxon>
        <taxon>Eurotiomycetidae</taxon>
        <taxon>Eurotiales</taxon>
        <taxon>Aspergillaceae</taxon>
        <taxon>Aspergillus</taxon>
        <taxon>Aspergillus subgen. Circumdati</taxon>
    </lineage>
</organism>
<dbReference type="STRING" id="1450535.A0A317WZC7"/>